<dbReference type="InterPro" id="IPR000792">
    <property type="entry name" value="Tscrpt_reg_LuxR_C"/>
</dbReference>
<dbReference type="GO" id="GO:0000160">
    <property type="term" value="P:phosphorelay signal transduction system"/>
    <property type="evidence" value="ECO:0007669"/>
    <property type="project" value="InterPro"/>
</dbReference>
<evidence type="ECO:0000313" key="10">
    <source>
        <dbReference type="Proteomes" id="UP000000849"/>
    </source>
</evidence>
<dbReference type="GO" id="GO:0003677">
    <property type="term" value="F:DNA binding"/>
    <property type="evidence" value="ECO:0007669"/>
    <property type="project" value="UniProtKB-KW"/>
</dbReference>
<keyword evidence="3" id="KW-0238">DNA-binding</keyword>
<evidence type="ECO:0000256" key="2">
    <source>
        <dbReference type="ARBA" id="ARBA00023015"/>
    </source>
</evidence>
<dbReference type="HOGENOM" id="CLU_000445_90_10_11"/>
<feature type="domain" description="Response regulatory" evidence="8">
    <location>
        <begin position="11"/>
        <end position="128"/>
    </location>
</feature>
<evidence type="ECO:0000256" key="4">
    <source>
        <dbReference type="ARBA" id="ARBA00023163"/>
    </source>
</evidence>
<dbReference type="InterPro" id="IPR011006">
    <property type="entry name" value="CheY-like_superfamily"/>
</dbReference>
<evidence type="ECO:0000313" key="9">
    <source>
        <dbReference type="EMBL" id="ADG76216.1"/>
    </source>
</evidence>
<dbReference type="SUPFAM" id="SSF46894">
    <property type="entry name" value="C-terminal effector domain of the bipartite response regulators"/>
    <property type="match status" value="1"/>
</dbReference>
<dbReference type="InterPro" id="IPR039420">
    <property type="entry name" value="WalR-like"/>
</dbReference>
<dbReference type="SMART" id="SM00421">
    <property type="entry name" value="HTH_LUXR"/>
    <property type="match status" value="1"/>
</dbReference>
<dbReference type="STRING" id="446466.Cfla_3337"/>
<feature type="domain" description="HTH luxR-type" evidence="7">
    <location>
        <begin position="156"/>
        <end position="221"/>
    </location>
</feature>
<dbReference type="eggNOG" id="COG2197">
    <property type="taxonomic scope" value="Bacteria"/>
</dbReference>
<feature type="modified residue" description="4-aspartylphosphate" evidence="5">
    <location>
        <position position="62"/>
    </location>
</feature>
<dbReference type="SMART" id="SM00448">
    <property type="entry name" value="REC"/>
    <property type="match status" value="1"/>
</dbReference>
<dbReference type="Gene3D" id="3.40.50.2300">
    <property type="match status" value="1"/>
</dbReference>
<protein>
    <submittedName>
        <fullName evidence="9">Two component transcriptional regulator, LuxR family</fullName>
    </submittedName>
</protein>
<dbReference type="InterPro" id="IPR016032">
    <property type="entry name" value="Sig_transdc_resp-reg_C-effctor"/>
</dbReference>
<gene>
    <name evidence="9" type="ordered locus">Cfla_3337</name>
</gene>
<dbReference type="Proteomes" id="UP000000849">
    <property type="component" value="Chromosome"/>
</dbReference>
<dbReference type="GO" id="GO:0006355">
    <property type="term" value="P:regulation of DNA-templated transcription"/>
    <property type="evidence" value="ECO:0007669"/>
    <property type="project" value="InterPro"/>
</dbReference>
<evidence type="ECO:0000256" key="3">
    <source>
        <dbReference type="ARBA" id="ARBA00023125"/>
    </source>
</evidence>
<keyword evidence="1 5" id="KW-0597">Phosphoprotein</keyword>
<evidence type="ECO:0000256" key="1">
    <source>
        <dbReference type="ARBA" id="ARBA00022553"/>
    </source>
</evidence>
<keyword evidence="10" id="KW-1185">Reference proteome</keyword>
<dbReference type="CDD" id="cd06170">
    <property type="entry name" value="LuxR_C_like"/>
    <property type="match status" value="1"/>
</dbReference>
<evidence type="ECO:0000259" key="7">
    <source>
        <dbReference type="PROSITE" id="PS50043"/>
    </source>
</evidence>
<dbReference type="Pfam" id="PF00072">
    <property type="entry name" value="Response_reg"/>
    <property type="match status" value="1"/>
</dbReference>
<dbReference type="PROSITE" id="PS50110">
    <property type="entry name" value="RESPONSE_REGULATORY"/>
    <property type="match status" value="1"/>
</dbReference>
<organism evidence="9 10">
    <name type="scientific">Cellulomonas flavigena (strain ATCC 482 / DSM 20109 / BCRC 11376 / JCM 18109 / NBRC 3775 / NCIMB 8073 / NRS 134)</name>
    <dbReference type="NCBI Taxonomy" id="446466"/>
    <lineage>
        <taxon>Bacteria</taxon>
        <taxon>Bacillati</taxon>
        <taxon>Actinomycetota</taxon>
        <taxon>Actinomycetes</taxon>
        <taxon>Micrococcales</taxon>
        <taxon>Cellulomonadaceae</taxon>
        <taxon>Cellulomonas</taxon>
    </lineage>
</organism>
<proteinExistence type="predicted"/>
<sequence>MPDGHPRSATTVLVVDDQPLIRQGIRAVLRGQPGVEVVGEAHDGHSAVRTARRLRPDVTLMDVQMPGMDGVEATRVICADDDPPTSVVVLTMYDQDEHVFEALRAGARGLVLKDAPTSELVAAIHAAAAGDSLLSPSVTRRLIEEFARRPTVRMEATDGPAELTARERDVFRLLVQGLSTAEAAERLTLGDSTVKSHVQSLYRKLGVRDRVQAVIYAYEHGLVDRTSPPPGGGTVPRGTRVLRSAGDDAWRPAP</sequence>
<dbReference type="AlphaFoldDB" id="D5UC57"/>
<dbReference type="PROSITE" id="PS50043">
    <property type="entry name" value="HTH_LUXR_2"/>
    <property type="match status" value="1"/>
</dbReference>
<dbReference type="Pfam" id="PF00196">
    <property type="entry name" value="GerE"/>
    <property type="match status" value="1"/>
</dbReference>
<name>D5UC57_CELFN</name>
<dbReference type="EMBL" id="CP001964">
    <property type="protein sequence ID" value="ADG76216.1"/>
    <property type="molecule type" value="Genomic_DNA"/>
</dbReference>
<dbReference type="InterPro" id="IPR001789">
    <property type="entry name" value="Sig_transdc_resp-reg_receiver"/>
</dbReference>
<dbReference type="PANTHER" id="PTHR43214:SF24">
    <property type="entry name" value="TRANSCRIPTIONAL REGULATORY PROTEIN NARL-RELATED"/>
    <property type="match status" value="1"/>
</dbReference>
<keyword evidence="4" id="KW-0804">Transcription</keyword>
<evidence type="ECO:0000256" key="6">
    <source>
        <dbReference type="SAM" id="MobiDB-lite"/>
    </source>
</evidence>
<accession>D5UC57</accession>
<keyword evidence="2" id="KW-0805">Transcription regulation</keyword>
<dbReference type="SUPFAM" id="SSF52172">
    <property type="entry name" value="CheY-like"/>
    <property type="match status" value="1"/>
</dbReference>
<evidence type="ECO:0000259" key="8">
    <source>
        <dbReference type="PROSITE" id="PS50110"/>
    </source>
</evidence>
<feature type="compositionally biased region" description="Basic and acidic residues" evidence="6">
    <location>
        <begin position="245"/>
        <end position="254"/>
    </location>
</feature>
<dbReference type="OrthoDB" id="9808843at2"/>
<feature type="region of interest" description="Disordered" evidence="6">
    <location>
        <begin position="225"/>
        <end position="254"/>
    </location>
</feature>
<dbReference type="InterPro" id="IPR058245">
    <property type="entry name" value="NreC/VraR/RcsB-like_REC"/>
</dbReference>
<reference evidence="9 10" key="1">
    <citation type="journal article" date="2010" name="Stand. Genomic Sci.">
        <title>Complete genome sequence of Cellulomonas flavigena type strain (134).</title>
        <authorList>
            <person name="Abt B."/>
            <person name="Foster B."/>
            <person name="Lapidus A."/>
            <person name="Clum A."/>
            <person name="Sun H."/>
            <person name="Pukall R."/>
            <person name="Lucas S."/>
            <person name="Glavina Del Rio T."/>
            <person name="Nolan M."/>
            <person name="Tice H."/>
            <person name="Cheng J.F."/>
            <person name="Pitluck S."/>
            <person name="Liolios K."/>
            <person name="Ivanova N."/>
            <person name="Mavromatis K."/>
            <person name="Ovchinnikova G."/>
            <person name="Pati A."/>
            <person name="Goodwin L."/>
            <person name="Chen A."/>
            <person name="Palaniappan K."/>
            <person name="Land M."/>
            <person name="Hauser L."/>
            <person name="Chang Y.J."/>
            <person name="Jeffries C.D."/>
            <person name="Rohde M."/>
            <person name="Goker M."/>
            <person name="Woyke T."/>
            <person name="Bristow J."/>
            <person name="Eisen J.A."/>
            <person name="Markowitz V."/>
            <person name="Hugenholtz P."/>
            <person name="Kyrpides N.C."/>
            <person name="Klenk H.P."/>
        </authorList>
    </citation>
    <scope>NUCLEOTIDE SEQUENCE [LARGE SCALE GENOMIC DNA]</scope>
    <source>
        <strain evidence="10">ATCC 482 / DSM 20109 / BCRC 11376 / JCM 18109 / NBRC 3775 / NCIMB 8073 / NRS 134</strain>
    </source>
</reference>
<dbReference type="KEGG" id="cfl:Cfla_3337"/>
<dbReference type="PRINTS" id="PR00038">
    <property type="entry name" value="HTHLUXR"/>
</dbReference>
<dbReference type="PANTHER" id="PTHR43214">
    <property type="entry name" value="TWO-COMPONENT RESPONSE REGULATOR"/>
    <property type="match status" value="1"/>
</dbReference>
<evidence type="ECO:0000256" key="5">
    <source>
        <dbReference type="PROSITE-ProRule" id="PRU00169"/>
    </source>
</evidence>
<dbReference type="CDD" id="cd17535">
    <property type="entry name" value="REC_NarL-like"/>
    <property type="match status" value="1"/>
</dbReference>